<keyword evidence="2" id="KW-1185">Reference proteome</keyword>
<dbReference type="Proteomes" id="UP000018733">
    <property type="component" value="Unassembled WGS sequence"/>
</dbReference>
<organism evidence="1 2">
    <name type="scientific">Advenella kashmirensis W13003</name>
    <dbReference type="NCBI Taxonomy" id="1424334"/>
    <lineage>
        <taxon>Bacteria</taxon>
        <taxon>Pseudomonadati</taxon>
        <taxon>Pseudomonadota</taxon>
        <taxon>Betaproteobacteria</taxon>
        <taxon>Burkholderiales</taxon>
        <taxon>Alcaligenaceae</taxon>
    </lineage>
</organism>
<dbReference type="AlphaFoldDB" id="V8QWQ0"/>
<sequence length="69" mass="7803">MQAAVMVFVHLRLTTDRRPGINGQRIDGQMMDCLIAYGLLKITHLGSFLWPCAALISHSWFTSGLHYIE</sequence>
<evidence type="ECO:0000313" key="2">
    <source>
        <dbReference type="Proteomes" id="UP000018733"/>
    </source>
</evidence>
<comment type="caution">
    <text evidence="1">The sequence shown here is derived from an EMBL/GenBank/DDBJ whole genome shotgun (WGS) entry which is preliminary data.</text>
</comment>
<gene>
    <name evidence="1" type="ORF">W822_06305</name>
</gene>
<dbReference type="EMBL" id="AYXT01000009">
    <property type="protein sequence ID" value="ETF03439.1"/>
    <property type="molecule type" value="Genomic_DNA"/>
</dbReference>
<dbReference type="STRING" id="1424334.W822_06305"/>
<accession>V8QWQ0</accession>
<dbReference type="HOGENOM" id="CLU_2766637_0_0_4"/>
<proteinExistence type="predicted"/>
<name>V8QWQ0_9BURK</name>
<reference evidence="1 2" key="1">
    <citation type="journal article" date="2014" name="Genome Announc.">
        <title>Draft Genome Sequence of Advenella kashmirensis Strain W13003, a Polycyclic Aromatic Hydrocarbon-Degrading Bacterium.</title>
        <authorList>
            <person name="Wang X."/>
            <person name="Jin D."/>
            <person name="Zhou L."/>
            <person name="Wu L."/>
            <person name="An W."/>
            <person name="Zhao L."/>
        </authorList>
    </citation>
    <scope>NUCLEOTIDE SEQUENCE [LARGE SCALE GENOMIC DNA]</scope>
    <source>
        <strain evidence="1 2">W13003</strain>
    </source>
</reference>
<protein>
    <submittedName>
        <fullName evidence="1">Uncharacterized protein</fullName>
    </submittedName>
</protein>
<evidence type="ECO:0000313" key="1">
    <source>
        <dbReference type="EMBL" id="ETF03439.1"/>
    </source>
</evidence>